<evidence type="ECO:0000313" key="1">
    <source>
        <dbReference type="EMBL" id="MFC5887060.1"/>
    </source>
</evidence>
<gene>
    <name evidence="1" type="ORF">ACFP0N_19005</name>
</gene>
<reference evidence="2" key="1">
    <citation type="journal article" date="2019" name="Int. J. Syst. Evol. Microbiol.">
        <title>The Global Catalogue of Microorganisms (GCM) 10K type strain sequencing project: providing services to taxonomists for standard genome sequencing and annotation.</title>
        <authorList>
            <consortium name="The Broad Institute Genomics Platform"/>
            <consortium name="The Broad Institute Genome Sequencing Center for Infectious Disease"/>
            <person name="Wu L."/>
            <person name="Ma J."/>
        </authorList>
    </citation>
    <scope>NUCLEOTIDE SEQUENCE [LARGE SCALE GENOMIC DNA]</scope>
    <source>
        <strain evidence="2">CGMCC 4.1469</strain>
    </source>
</reference>
<name>A0ABW1EZE9_9ACTN</name>
<dbReference type="EMBL" id="JBHSOD010000022">
    <property type="protein sequence ID" value="MFC5887060.1"/>
    <property type="molecule type" value="Genomic_DNA"/>
</dbReference>
<evidence type="ECO:0000313" key="2">
    <source>
        <dbReference type="Proteomes" id="UP001596067"/>
    </source>
</evidence>
<keyword evidence="2" id="KW-1185">Reference proteome</keyword>
<organism evidence="1 2">
    <name type="scientific">Kitasatospora aburaviensis</name>
    <dbReference type="NCBI Taxonomy" id="67265"/>
    <lineage>
        <taxon>Bacteria</taxon>
        <taxon>Bacillati</taxon>
        <taxon>Actinomycetota</taxon>
        <taxon>Actinomycetes</taxon>
        <taxon>Kitasatosporales</taxon>
        <taxon>Streptomycetaceae</taxon>
        <taxon>Kitasatospora</taxon>
    </lineage>
</organism>
<comment type="caution">
    <text evidence="1">The sequence shown here is derived from an EMBL/GenBank/DDBJ whole genome shotgun (WGS) entry which is preliminary data.</text>
</comment>
<proteinExistence type="predicted"/>
<accession>A0ABW1EZE9</accession>
<dbReference type="Pfam" id="PF10127">
    <property type="entry name" value="RlaP"/>
    <property type="match status" value="1"/>
</dbReference>
<dbReference type="RefSeq" id="WP_313764967.1">
    <property type="nucleotide sequence ID" value="NZ_BAAAVH010000051.1"/>
</dbReference>
<dbReference type="InterPro" id="IPR018775">
    <property type="entry name" value="RlaP"/>
</dbReference>
<dbReference type="Proteomes" id="UP001596067">
    <property type="component" value="Unassembled WGS sequence"/>
</dbReference>
<protein>
    <submittedName>
        <fullName evidence="1">DNA polymerase beta superfamily protein</fullName>
    </submittedName>
</protein>
<sequence length="250" mass="27186">MPTAPGTALLPGPTGLPAADLPGTVLLSGIVGSTAYGFAHAGSDTDRLGLFAAPTEEFHGLHRPAESRVTTEPDLTLHEAAKWCRLALTCNPTASELAWLPDDLYEVRSPLGEELIAIRTSFLSAKAVRNSYLGYADQQFRKLLTRDTADPAARRRAAKHARHLVRLVEQGVRLHETGENVVRLAEPERVRELGERIADRPALAEPLLADAAERLSRAGVLPAEPDPRPAEAWLRRVRAAHWTPPVPPAR</sequence>
<dbReference type="PANTHER" id="PTHR34817">
    <property type="entry name" value="NUCLEOTIDYLTRANSFERASE"/>
    <property type="match status" value="1"/>
</dbReference>
<dbReference type="PANTHER" id="PTHR34817:SF1">
    <property type="entry name" value="NUCLEOTIDYLTRANSFERASE"/>
    <property type="match status" value="1"/>
</dbReference>